<evidence type="ECO:0000259" key="1">
    <source>
        <dbReference type="Pfam" id="PF04253"/>
    </source>
</evidence>
<keyword evidence="3" id="KW-1185">Reference proteome</keyword>
<comment type="caution">
    <text evidence="2">The sequence shown here is derived from an EMBL/GenBank/DDBJ whole genome shotgun (WGS) entry which is preliminary data.</text>
</comment>
<reference evidence="2" key="1">
    <citation type="submission" date="2023-01" db="EMBL/GenBank/DDBJ databases">
        <title>Colletotrichum chrysophilum M932 genome sequence.</title>
        <authorList>
            <person name="Baroncelli R."/>
        </authorList>
    </citation>
    <scope>NUCLEOTIDE SEQUENCE</scope>
    <source>
        <strain evidence="2">M932</strain>
    </source>
</reference>
<name>A0AAD8ZY62_9PEZI</name>
<accession>A0AAD8ZY62</accession>
<dbReference type="SUPFAM" id="SSF47672">
    <property type="entry name" value="Transferrin receptor-like dimerisation domain"/>
    <property type="match status" value="1"/>
</dbReference>
<dbReference type="GO" id="GO:0004180">
    <property type="term" value="F:carboxypeptidase activity"/>
    <property type="evidence" value="ECO:0007669"/>
    <property type="project" value="UniProtKB-KW"/>
</dbReference>
<keyword evidence="2" id="KW-0378">Hydrolase</keyword>
<dbReference type="InterPro" id="IPR036757">
    <property type="entry name" value="TFR-like_dimer_dom_sf"/>
</dbReference>
<dbReference type="EMBL" id="JAQOWY010001008">
    <property type="protein sequence ID" value="KAK1837792.1"/>
    <property type="molecule type" value="Genomic_DNA"/>
</dbReference>
<dbReference type="InterPro" id="IPR007365">
    <property type="entry name" value="TFR-like_dimer_dom"/>
</dbReference>
<sequence length="55" mass="6033">MIFAPGLWYGYDGVIFPGVVECMEAKDTKGADEWIGKIVEAIEKVTKSLLSINQA</sequence>
<dbReference type="Gene3D" id="1.20.930.40">
    <property type="entry name" value="Transferrin receptor-like, dimerisation domain"/>
    <property type="match status" value="1"/>
</dbReference>
<proteinExistence type="predicted"/>
<evidence type="ECO:0000313" key="3">
    <source>
        <dbReference type="Proteomes" id="UP001243330"/>
    </source>
</evidence>
<feature type="domain" description="Transferrin receptor-like dimerisation" evidence="1">
    <location>
        <begin position="1"/>
        <end position="49"/>
    </location>
</feature>
<gene>
    <name evidence="2" type="ORF">CCHR01_19583</name>
</gene>
<keyword evidence="2" id="KW-0121">Carboxypeptidase</keyword>
<dbReference type="Proteomes" id="UP001243330">
    <property type="component" value="Unassembled WGS sequence"/>
</dbReference>
<protein>
    <submittedName>
        <fullName evidence="2">Glutamate carboxypeptidase</fullName>
    </submittedName>
</protein>
<dbReference type="Pfam" id="PF04253">
    <property type="entry name" value="TFR_dimer"/>
    <property type="match status" value="1"/>
</dbReference>
<evidence type="ECO:0000313" key="2">
    <source>
        <dbReference type="EMBL" id="KAK1837792.1"/>
    </source>
</evidence>
<organism evidence="2 3">
    <name type="scientific">Colletotrichum chrysophilum</name>
    <dbReference type="NCBI Taxonomy" id="1836956"/>
    <lineage>
        <taxon>Eukaryota</taxon>
        <taxon>Fungi</taxon>
        <taxon>Dikarya</taxon>
        <taxon>Ascomycota</taxon>
        <taxon>Pezizomycotina</taxon>
        <taxon>Sordariomycetes</taxon>
        <taxon>Hypocreomycetidae</taxon>
        <taxon>Glomerellales</taxon>
        <taxon>Glomerellaceae</taxon>
        <taxon>Colletotrichum</taxon>
        <taxon>Colletotrichum gloeosporioides species complex</taxon>
    </lineage>
</organism>
<keyword evidence="2" id="KW-0645">Protease</keyword>
<dbReference type="AlphaFoldDB" id="A0AAD8ZY62"/>